<dbReference type="EMBL" id="GG749418">
    <property type="protein sequence ID" value="KMW67195.1"/>
    <property type="molecule type" value="Genomic_DNA"/>
</dbReference>
<dbReference type="AlphaFoldDB" id="A0A0J9EPQ6"/>
<reference evidence="2" key="1">
    <citation type="submission" date="2010-03" db="EMBL/GenBank/DDBJ databases">
        <title>Annotation of Blastomyces dermatitidis strain ATCC 18188.</title>
        <authorList>
            <consortium name="The Broad Institute Genome Sequencing Platform"/>
            <consortium name="Broad Institute Genome Sequencing Center for Infectious Disease."/>
            <person name="Cuomo C."/>
            <person name="Klein B."/>
            <person name="Sullivan T."/>
            <person name="Heitman J."/>
            <person name="Young S."/>
            <person name="Zeng Q."/>
            <person name="Gargeya S."/>
            <person name="Alvarado L."/>
            <person name="Berlin A.M."/>
            <person name="Chapman S.B."/>
            <person name="Chen Z."/>
            <person name="Freedman E."/>
            <person name="Gellesch M."/>
            <person name="Goldberg J."/>
            <person name="Griggs A."/>
            <person name="Gujja S."/>
            <person name="Heilman E."/>
            <person name="Heiman D."/>
            <person name="Howarth C."/>
            <person name="Mehta T."/>
            <person name="Neiman D."/>
            <person name="Pearson M."/>
            <person name="Roberts A."/>
            <person name="Saif S."/>
            <person name="Shea T."/>
            <person name="Shenoy N."/>
            <person name="Sisk P."/>
            <person name="Stolte C."/>
            <person name="Sykes S."/>
            <person name="White J."/>
            <person name="Yandava C."/>
            <person name="Haas B."/>
            <person name="Nusbaum C."/>
            <person name="Birren B."/>
        </authorList>
    </citation>
    <scope>NUCLEOTIDE SEQUENCE</scope>
    <source>
        <strain evidence="2">ATCC 18188</strain>
    </source>
</reference>
<accession>A0A0J9EPQ6</accession>
<gene>
    <name evidence="2" type="ORF">BDDG_11973</name>
</gene>
<feature type="transmembrane region" description="Helical" evidence="1">
    <location>
        <begin position="32"/>
        <end position="55"/>
    </location>
</feature>
<name>A0A0J9EPQ6_AJEDA</name>
<keyword evidence="1" id="KW-0472">Membrane</keyword>
<keyword evidence="1" id="KW-1133">Transmembrane helix</keyword>
<feature type="transmembrane region" description="Helical" evidence="1">
    <location>
        <begin position="67"/>
        <end position="88"/>
    </location>
</feature>
<dbReference type="Proteomes" id="UP000007802">
    <property type="component" value="Unassembled WGS sequence"/>
</dbReference>
<protein>
    <submittedName>
        <fullName evidence="2">Uncharacterized protein</fullName>
    </submittedName>
</protein>
<organism evidence="2">
    <name type="scientific">Ajellomyces dermatitidis (strain ATCC 18188 / CBS 674.68)</name>
    <name type="common">Blastomyces dermatitidis</name>
    <dbReference type="NCBI Taxonomy" id="653446"/>
    <lineage>
        <taxon>Eukaryota</taxon>
        <taxon>Fungi</taxon>
        <taxon>Dikarya</taxon>
        <taxon>Ascomycota</taxon>
        <taxon>Pezizomycotina</taxon>
        <taxon>Eurotiomycetes</taxon>
        <taxon>Eurotiomycetidae</taxon>
        <taxon>Onygenales</taxon>
        <taxon>Ajellomycetaceae</taxon>
        <taxon>Blastomyces</taxon>
    </lineage>
</organism>
<feature type="non-terminal residue" evidence="2">
    <location>
        <position position="1"/>
    </location>
</feature>
<keyword evidence="1" id="KW-0812">Transmembrane</keyword>
<sequence length="105" mass="11520">SSHVDRFMFINDSELNIESLIKNLKNVMMKKLLISCIIRSSVFFPALSVSFSAAFSQSSTSVSVSDSLTLTTSVSVISGFTASAFITSSSHFKEILHRLNESYLS</sequence>
<proteinExistence type="predicted"/>
<evidence type="ECO:0000256" key="1">
    <source>
        <dbReference type="SAM" id="Phobius"/>
    </source>
</evidence>
<feature type="non-terminal residue" evidence="2">
    <location>
        <position position="105"/>
    </location>
</feature>
<evidence type="ECO:0000313" key="2">
    <source>
        <dbReference type="EMBL" id="KMW67195.1"/>
    </source>
</evidence>